<feature type="domain" description="Response regulatory" evidence="3">
    <location>
        <begin position="9"/>
        <end position="163"/>
    </location>
</feature>
<dbReference type="PROSITE" id="PS50883">
    <property type="entry name" value="EAL"/>
    <property type="match status" value="1"/>
</dbReference>
<dbReference type="Pfam" id="PF00990">
    <property type="entry name" value="GGDEF"/>
    <property type="match status" value="1"/>
</dbReference>
<keyword evidence="1" id="KW-0597">Phosphoprotein</keyword>
<dbReference type="SMART" id="SM00448">
    <property type="entry name" value="REC"/>
    <property type="match status" value="1"/>
</dbReference>
<dbReference type="NCBIfam" id="TIGR00254">
    <property type="entry name" value="GGDEF"/>
    <property type="match status" value="1"/>
</dbReference>
<evidence type="ECO:0000259" key="5">
    <source>
        <dbReference type="PROSITE" id="PS50887"/>
    </source>
</evidence>
<dbReference type="CDD" id="cd01949">
    <property type="entry name" value="GGDEF"/>
    <property type="match status" value="1"/>
</dbReference>
<keyword evidence="2" id="KW-0175">Coiled coil</keyword>
<dbReference type="InterPro" id="IPR011006">
    <property type="entry name" value="CheY-like_superfamily"/>
</dbReference>
<dbReference type="RefSeq" id="WP_268881383.1">
    <property type="nucleotide sequence ID" value="NZ_CP114029.1"/>
</dbReference>
<dbReference type="CDD" id="cd01948">
    <property type="entry name" value="EAL"/>
    <property type="match status" value="1"/>
</dbReference>
<dbReference type="SUPFAM" id="SSF52172">
    <property type="entry name" value="CheY-like"/>
    <property type="match status" value="1"/>
</dbReference>
<accession>A0ABY7C144</accession>
<dbReference type="PANTHER" id="PTHR44757">
    <property type="entry name" value="DIGUANYLATE CYCLASE DGCP"/>
    <property type="match status" value="1"/>
</dbReference>
<dbReference type="SUPFAM" id="SSF141868">
    <property type="entry name" value="EAL domain-like"/>
    <property type="match status" value="1"/>
</dbReference>
<dbReference type="PROSITE" id="PS50110">
    <property type="entry name" value="RESPONSE_REGULATORY"/>
    <property type="match status" value="1"/>
</dbReference>
<evidence type="ECO:0000256" key="1">
    <source>
        <dbReference type="PROSITE-ProRule" id="PRU00169"/>
    </source>
</evidence>
<dbReference type="SMART" id="SM00267">
    <property type="entry name" value="GGDEF"/>
    <property type="match status" value="1"/>
</dbReference>
<sequence length="625" mass="68338">MTPSSKARRVLVADDDAKVLDAYRRVLGELVGREGSTSSDLDELSAELFGDDTAPSAELPLLEEVIYCRQGEEAVGQVEDGLAAGRAFAIVFLDMRMPPGIDGLETARRIRAIDPDVNIVIVTGYSDHKPTEIAAAVGQPDKLFYLLKPFDGTELQQLATALANRWTLDIGIAKELAERVAQLERMYAELKASEARAQELARLDALTGLANRAGLSERFRAEARAARAQGRQLSVLYLDLDRFKDVNDSLGHAVGDGVIREFAERVSQAIGGDAFAARLGGDEFSVVCFDRSRVAELCERLLQACSVPCVLANDTVRMSVSIGIAHADMEEPDLVEAMRQADIALYAAKSAGRGVAVEFAPSMERDVLGTQRLALDLAHAIAADELTLQYQPLVCAKGSPIYGLEALLRWQHPERGMIPPMVFIEVAEKTDLIRDLGDWVIRRAFADSRHWPDLVTAINLSPAQLRAPGFVEKVATLAREMNIDPTMFELEVTEMVLIEDVARAAEKLGQLKEIGFTIALDDFGSGYASLAYLSQIPFDRLKIDRSFVEDLRSKSGADGVIRSIVGLGCSMGLSVTAEGVEDAQQHRFLQEAGCTHMQGFLFHRPLTVEAVMTLRSARPQQKLRA</sequence>
<reference evidence="6" key="1">
    <citation type="submission" date="2022-12" db="EMBL/GenBank/DDBJ databases">
        <title>Jiella pelagia sp. nov., isolated from phosphonate enriched culture of Northwest Pacific surface seawater.</title>
        <authorList>
            <person name="Shin D.Y."/>
            <person name="Hwang C.Y."/>
        </authorList>
    </citation>
    <scope>NUCLEOTIDE SEQUENCE</scope>
    <source>
        <strain evidence="6">HL-NP1</strain>
    </source>
</reference>
<name>A0ABY7C144_9HYPH</name>
<organism evidence="6 7">
    <name type="scientific">Jiella pelagia</name>
    <dbReference type="NCBI Taxonomy" id="2986949"/>
    <lineage>
        <taxon>Bacteria</taxon>
        <taxon>Pseudomonadati</taxon>
        <taxon>Pseudomonadota</taxon>
        <taxon>Alphaproteobacteria</taxon>
        <taxon>Hyphomicrobiales</taxon>
        <taxon>Aurantimonadaceae</taxon>
        <taxon>Jiella</taxon>
    </lineage>
</organism>
<dbReference type="Proteomes" id="UP001164020">
    <property type="component" value="Chromosome"/>
</dbReference>
<dbReference type="InterPro" id="IPR035919">
    <property type="entry name" value="EAL_sf"/>
</dbReference>
<evidence type="ECO:0000256" key="2">
    <source>
        <dbReference type="SAM" id="Coils"/>
    </source>
</evidence>
<evidence type="ECO:0000313" key="7">
    <source>
        <dbReference type="Proteomes" id="UP001164020"/>
    </source>
</evidence>
<dbReference type="Pfam" id="PF00563">
    <property type="entry name" value="EAL"/>
    <property type="match status" value="1"/>
</dbReference>
<feature type="coiled-coil region" evidence="2">
    <location>
        <begin position="173"/>
        <end position="203"/>
    </location>
</feature>
<proteinExistence type="predicted"/>
<dbReference type="InterPro" id="IPR029787">
    <property type="entry name" value="Nucleotide_cyclase"/>
</dbReference>
<gene>
    <name evidence="6" type="ORF">OH818_27715</name>
</gene>
<feature type="domain" description="GGDEF" evidence="5">
    <location>
        <begin position="231"/>
        <end position="361"/>
    </location>
</feature>
<dbReference type="SUPFAM" id="SSF55073">
    <property type="entry name" value="Nucleotide cyclase"/>
    <property type="match status" value="1"/>
</dbReference>
<dbReference type="EMBL" id="CP114029">
    <property type="protein sequence ID" value="WAP68946.1"/>
    <property type="molecule type" value="Genomic_DNA"/>
</dbReference>
<dbReference type="InterPro" id="IPR052155">
    <property type="entry name" value="Biofilm_reg_signaling"/>
</dbReference>
<feature type="domain" description="EAL" evidence="4">
    <location>
        <begin position="370"/>
        <end position="619"/>
    </location>
</feature>
<dbReference type="Gene3D" id="3.40.50.2300">
    <property type="match status" value="1"/>
</dbReference>
<dbReference type="SMART" id="SM00052">
    <property type="entry name" value="EAL"/>
    <property type="match status" value="1"/>
</dbReference>
<dbReference type="Pfam" id="PF00072">
    <property type="entry name" value="Response_reg"/>
    <property type="match status" value="1"/>
</dbReference>
<dbReference type="InterPro" id="IPR001789">
    <property type="entry name" value="Sig_transdc_resp-reg_receiver"/>
</dbReference>
<dbReference type="PROSITE" id="PS50887">
    <property type="entry name" value="GGDEF"/>
    <property type="match status" value="1"/>
</dbReference>
<evidence type="ECO:0000313" key="6">
    <source>
        <dbReference type="EMBL" id="WAP68946.1"/>
    </source>
</evidence>
<keyword evidence="7" id="KW-1185">Reference proteome</keyword>
<evidence type="ECO:0000259" key="3">
    <source>
        <dbReference type="PROSITE" id="PS50110"/>
    </source>
</evidence>
<dbReference type="Gene3D" id="3.20.20.450">
    <property type="entry name" value="EAL domain"/>
    <property type="match status" value="1"/>
</dbReference>
<evidence type="ECO:0000259" key="4">
    <source>
        <dbReference type="PROSITE" id="PS50883"/>
    </source>
</evidence>
<dbReference type="InterPro" id="IPR001633">
    <property type="entry name" value="EAL_dom"/>
</dbReference>
<dbReference type="InterPro" id="IPR043128">
    <property type="entry name" value="Rev_trsase/Diguanyl_cyclase"/>
</dbReference>
<dbReference type="PANTHER" id="PTHR44757:SF2">
    <property type="entry name" value="BIOFILM ARCHITECTURE MAINTENANCE PROTEIN MBAA"/>
    <property type="match status" value="1"/>
</dbReference>
<dbReference type="InterPro" id="IPR000160">
    <property type="entry name" value="GGDEF_dom"/>
</dbReference>
<dbReference type="Gene3D" id="3.30.70.270">
    <property type="match status" value="1"/>
</dbReference>
<protein>
    <submittedName>
        <fullName evidence="6">EAL domain-containing protein</fullName>
    </submittedName>
</protein>
<feature type="modified residue" description="4-aspartylphosphate" evidence="1">
    <location>
        <position position="94"/>
    </location>
</feature>